<evidence type="ECO:0000313" key="3">
    <source>
        <dbReference type="Proteomes" id="UP000694555"/>
    </source>
</evidence>
<name>A0A8C0BJ10_9AVES</name>
<reference evidence="2" key="2">
    <citation type="submission" date="2025-09" db="UniProtKB">
        <authorList>
            <consortium name="Ensembl"/>
        </authorList>
    </citation>
    <scope>IDENTIFICATION</scope>
</reference>
<dbReference type="Proteomes" id="UP000694555">
    <property type="component" value="Unplaced"/>
</dbReference>
<evidence type="ECO:0000256" key="1">
    <source>
        <dbReference type="SAM" id="MobiDB-lite"/>
    </source>
</evidence>
<reference evidence="2" key="1">
    <citation type="submission" date="2025-08" db="UniProtKB">
        <authorList>
            <consortium name="Ensembl"/>
        </authorList>
    </citation>
    <scope>IDENTIFICATION</scope>
</reference>
<organism evidence="2 3">
    <name type="scientific">Buteo japonicus</name>
    <dbReference type="NCBI Taxonomy" id="224669"/>
    <lineage>
        <taxon>Eukaryota</taxon>
        <taxon>Metazoa</taxon>
        <taxon>Chordata</taxon>
        <taxon>Craniata</taxon>
        <taxon>Vertebrata</taxon>
        <taxon>Euteleostomi</taxon>
        <taxon>Archelosauria</taxon>
        <taxon>Archosauria</taxon>
        <taxon>Dinosauria</taxon>
        <taxon>Saurischia</taxon>
        <taxon>Theropoda</taxon>
        <taxon>Coelurosauria</taxon>
        <taxon>Aves</taxon>
        <taxon>Neognathae</taxon>
        <taxon>Neoaves</taxon>
        <taxon>Telluraves</taxon>
        <taxon>Accipitrimorphae</taxon>
        <taxon>Accipitriformes</taxon>
        <taxon>Accipitridae</taxon>
        <taxon>Accipitrinae</taxon>
        <taxon>Buteo</taxon>
    </lineage>
</organism>
<feature type="region of interest" description="Disordered" evidence="1">
    <location>
        <begin position="182"/>
        <end position="208"/>
    </location>
</feature>
<accession>A0A8C0BJ10</accession>
<protein>
    <submittedName>
        <fullName evidence="2">Uncharacterized protein</fullName>
    </submittedName>
</protein>
<dbReference type="AlphaFoldDB" id="A0A8C0BJ10"/>
<proteinExistence type="predicted"/>
<evidence type="ECO:0000313" key="2">
    <source>
        <dbReference type="Ensembl" id="ENSBJAP00000017967.1"/>
    </source>
</evidence>
<keyword evidence="3" id="KW-1185">Reference proteome</keyword>
<sequence>MSQGPSCTGQGRGEVNPPGCGFAVVGVSPATSTEAEDFCRSQAERQGWGWRCRPHAAEPGPQGARAGVPSPGSPQRCCLLCTPPQPLPSEGRQGWAVLSPRLRFVFSVLAGAGDSSHGFAALDSRSAQSPQVSMASMSLGCQSFAAEALRDLVPGAGDCPRDTLGRWPCCCVLSASHSAQAASAPRTELVPEARGRGGPGTASLGSAGPALLQPSAMSRQRLENSQGAGWGRGRTCPIPAHRPPAMAKPPPGSTGAPPAWLGLVQVCCPQRCFALRFEEAVVRCGSAQSRCLEELQTLCPEPCGLWKLVRCRRVCLSLLFNVCAFSS</sequence>
<dbReference type="Ensembl" id="ENSBJAT00000018459.1">
    <property type="protein sequence ID" value="ENSBJAP00000017967.1"/>
    <property type="gene ID" value="ENSBJAG00000011839.1"/>
</dbReference>
<feature type="region of interest" description="Disordered" evidence="1">
    <location>
        <begin position="50"/>
        <end position="70"/>
    </location>
</feature>